<organism evidence="1 2">
    <name type="scientific">Setaria viridis</name>
    <name type="common">Green bristlegrass</name>
    <name type="synonym">Setaria italica subsp. viridis</name>
    <dbReference type="NCBI Taxonomy" id="4556"/>
    <lineage>
        <taxon>Eukaryota</taxon>
        <taxon>Viridiplantae</taxon>
        <taxon>Streptophyta</taxon>
        <taxon>Embryophyta</taxon>
        <taxon>Tracheophyta</taxon>
        <taxon>Spermatophyta</taxon>
        <taxon>Magnoliopsida</taxon>
        <taxon>Liliopsida</taxon>
        <taxon>Poales</taxon>
        <taxon>Poaceae</taxon>
        <taxon>PACMAD clade</taxon>
        <taxon>Panicoideae</taxon>
        <taxon>Panicodae</taxon>
        <taxon>Paniceae</taxon>
        <taxon>Cenchrinae</taxon>
        <taxon>Setaria</taxon>
    </lineage>
</organism>
<keyword evidence="2" id="KW-1185">Reference proteome</keyword>
<gene>
    <name evidence="1" type="ORF">SEVIR_1G289750v2</name>
</gene>
<dbReference type="EMBL" id="CM016552">
    <property type="protein sequence ID" value="TKW41068.1"/>
    <property type="molecule type" value="Genomic_DNA"/>
</dbReference>
<evidence type="ECO:0000313" key="2">
    <source>
        <dbReference type="Proteomes" id="UP000298652"/>
    </source>
</evidence>
<reference evidence="1" key="1">
    <citation type="submission" date="2019-03" db="EMBL/GenBank/DDBJ databases">
        <title>WGS assembly of Setaria viridis.</title>
        <authorList>
            <person name="Huang P."/>
            <person name="Jenkins J."/>
            <person name="Grimwood J."/>
            <person name="Barry K."/>
            <person name="Healey A."/>
            <person name="Mamidi S."/>
            <person name="Sreedasyam A."/>
            <person name="Shu S."/>
            <person name="Feldman M."/>
            <person name="Wu J."/>
            <person name="Yu Y."/>
            <person name="Chen C."/>
            <person name="Johnson J."/>
            <person name="Rokhsar D."/>
            <person name="Baxter I."/>
            <person name="Schmutz J."/>
            <person name="Brutnell T."/>
            <person name="Kellogg E."/>
        </authorList>
    </citation>
    <scope>NUCLEOTIDE SEQUENCE [LARGE SCALE GENOMIC DNA]</scope>
</reference>
<dbReference type="AlphaFoldDB" id="A0A4U6WE39"/>
<proteinExistence type="predicted"/>
<protein>
    <submittedName>
        <fullName evidence="1">Uncharacterized protein</fullName>
    </submittedName>
</protein>
<accession>A0A4U6WE39</accession>
<name>A0A4U6WE39_SETVI</name>
<evidence type="ECO:0000313" key="1">
    <source>
        <dbReference type="EMBL" id="TKW41068.1"/>
    </source>
</evidence>
<dbReference type="Proteomes" id="UP000298652">
    <property type="component" value="Chromosome 1"/>
</dbReference>
<sequence>MAAVRCIDGESSISVFSLQDSSCGHAYARTLLARLCIDPEIGHEPHPRSSSLREVEKNRLAATTVISDGESHNARCSSKALRCDFSFLEGCPFGGLDVKPLLLY</sequence>
<dbReference type="Gramene" id="TKW41068">
    <property type="protein sequence ID" value="TKW41068"/>
    <property type="gene ID" value="SEVIR_1G289750v2"/>
</dbReference>